<gene>
    <name evidence="1" type="ORF">D2V05_04930</name>
    <name evidence="2" type="ORF">FQ017_04895</name>
</gene>
<keyword evidence="4" id="KW-1185">Reference proteome</keyword>
<reference evidence="1 3" key="1">
    <citation type="submission" date="2018-08" db="EMBL/GenBank/DDBJ databases">
        <title>Proposal of Muricauda 72 sp.nov. and Muricauda NH166 sp.nov., isolated from seawater.</title>
        <authorList>
            <person name="Cheng H."/>
            <person name="Wu Y.-H."/>
            <person name="Guo L.-L."/>
            <person name="Xu X.-W."/>
        </authorList>
    </citation>
    <scope>NUCLEOTIDE SEQUENCE [LARGE SCALE GENOMIC DNA]</scope>
    <source>
        <strain evidence="1 3">72</strain>
    </source>
</reference>
<comment type="caution">
    <text evidence="1">The sequence shown here is derived from an EMBL/GenBank/DDBJ whole genome shotgun (WGS) entry which is preliminary data.</text>
</comment>
<name>A0A3A1NJF4_9FLAO</name>
<dbReference type="Proteomes" id="UP000321621">
    <property type="component" value="Unassembled WGS sequence"/>
</dbReference>
<reference evidence="2 4" key="2">
    <citation type="submission" date="2019-07" db="EMBL/GenBank/DDBJ databases">
        <title>Draft genome of two Muricauda strains isolated from deep sea.</title>
        <authorList>
            <person name="Sun C."/>
        </authorList>
    </citation>
    <scope>NUCLEOTIDE SEQUENCE [LARGE SCALE GENOMIC DNA]</scope>
    <source>
        <strain evidence="2 4">72</strain>
    </source>
</reference>
<dbReference type="Pfam" id="PF04237">
    <property type="entry name" value="YjbR"/>
    <property type="match status" value="1"/>
</dbReference>
<dbReference type="EMBL" id="QXFI01000013">
    <property type="protein sequence ID" value="RIV45922.1"/>
    <property type="molecule type" value="Genomic_DNA"/>
</dbReference>
<dbReference type="OrthoDB" id="277063at2"/>
<evidence type="ECO:0000313" key="4">
    <source>
        <dbReference type="Proteomes" id="UP000321621"/>
    </source>
</evidence>
<evidence type="ECO:0000313" key="3">
    <source>
        <dbReference type="Proteomes" id="UP000266691"/>
    </source>
</evidence>
<protein>
    <submittedName>
        <fullName evidence="1">MmcQ/YjbR family DNA-binding protein</fullName>
    </submittedName>
</protein>
<dbReference type="AlphaFoldDB" id="A0A3A1NJF4"/>
<dbReference type="EMBL" id="VNWK01000013">
    <property type="protein sequence ID" value="TXJ98683.1"/>
    <property type="molecule type" value="Genomic_DNA"/>
</dbReference>
<dbReference type="Proteomes" id="UP000266691">
    <property type="component" value="Unassembled WGS sequence"/>
</dbReference>
<dbReference type="InterPro" id="IPR058532">
    <property type="entry name" value="YjbR/MT2646/Rv2570-like"/>
</dbReference>
<dbReference type="SUPFAM" id="SSF142906">
    <property type="entry name" value="YjbR-like"/>
    <property type="match status" value="1"/>
</dbReference>
<dbReference type="GO" id="GO:0003677">
    <property type="term" value="F:DNA binding"/>
    <property type="evidence" value="ECO:0007669"/>
    <property type="project" value="UniProtKB-KW"/>
</dbReference>
<sequence>MTFEEFKSIVFSFPEVQEAPHFEKTSFRIKNKIFATYDSSKHIATLKISEVNQDVFTKMSPGKIYPVPNKWGKQGWTIVELGTLEKDILKDALTCAYCEVAPKKLAVLVRRDL</sequence>
<organism evidence="1 3">
    <name type="scientific">Flagellimonas pelagia</name>
    <dbReference type="NCBI Taxonomy" id="2306998"/>
    <lineage>
        <taxon>Bacteria</taxon>
        <taxon>Pseudomonadati</taxon>
        <taxon>Bacteroidota</taxon>
        <taxon>Flavobacteriia</taxon>
        <taxon>Flavobacteriales</taxon>
        <taxon>Flavobacteriaceae</taxon>
        <taxon>Flagellimonas</taxon>
    </lineage>
</organism>
<keyword evidence="1" id="KW-0238">DNA-binding</keyword>
<dbReference type="RefSeq" id="WP_119646411.1">
    <property type="nucleotide sequence ID" value="NZ_QXFI01000013.1"/>
</dbReference>
<proteinExistence type="predicted"/>
<dbReference type="InterPro" id="IPR038056">
    <property type="entry name" value="YjbR-like_sf"/>
</dbReference>
<evidence type="ECO:0000313" key="1">
    <source>
        <dbReference type="EMBL" id="RIV45922.1"/>
    </source>
</evidence>
<accession>A0A3A1NJF4</accession>
<dbReference type="Gene3D" id="3.90.1150.30">
    <property type="match status" value="1"/>
</dbReference>
<evidence type="ECO:0000313" key="2">
    <source>
        <dbReference type="EMBL" id="TXJ98683.1"/>
    </source>
</evidence>